<feature type="region of interest" description="Disordered" evidence="1">
    <location>
        <begin position="45"/>
        <end position="67"/>
    </location>
</feature>
<accession>A0ABZ1NKW6</accession>
<protein>
    <submittedName>
        <fullName evidence="2">Uncharacterized protein</fullName>
    </submittedName>
</protein>
<evidence type="ECO:0000313" key="3">
    <source>
        <dbReference type="Proteomes" id="UP001341259"/>
    </source>
</evidence>
<gene>
    <name evidence="2" type="ORF">OHB29_04520</name>
</gene>
<reference evidence="2 3" key="1">
    <citation type="submission" date="2022-10" db="EMBL/GenBank/DDBJ databases">
        <title>The complete genomes of actinobacterial strains from the NBC collection.</title>
        <authorList>
            <person name="Joergensen T.S."/>
            <person name="Alvarez Arevalo M."/>
            <person name="Sterndorff E.B."/>
            <person name="Faurdal D."/>
            <person name="Vuksanovic O."/>
            <person name="Mourched A.-S."/>
            <person name="Charusanti P."/>
            <person name="Shaw S."/>
            <person name="Blin K."/>
            <person name="Weber T."/>
        </authorList>
    </citation>
    <scope>NUCLEOTIDE SEQUENCE [LARGE SCALE GENOMIC DNA]</scope>
    <source>
        <strain evidence="2 3">NBC_00456</strain>
    </source>
</reference>
<organism evidence="2 3">
    <name type="scientific">Streptomyces violaceus</name>
    <name type="common">Streptomyces venezuelae</name>
    <dbReference type="NCBI Taxonomy" id="1936"/>
    <lineage>
        <taxon>Bacteria</taxon>
        <taxon>Bacillati</taxon>
        <taxon>Actinomycetota</taxon>
        <taxon>Actinomycetes</taxon>
        <taxon>Kitasatosporales</taxon>
        <taxon>Streptomycetaceae</taxon>
        <taxon>Streptomyces</taxon>
    </lineage>
</organism>
<proteinExistence type="predicted"/>
<evidence type="ECO:0000313" key="2">
    <source>
        <dbReference type="EMBL" id="WUG92346.1"/>
    </source>
</evidence>
<dbReference type="EMBL" id="CP107906">
    <property type="protein sequence ID" value="WUG92346.1"/>
    <property type="molecule type" value="Genomic_DNA"/>
</dbReference>
<dbReference type="RefSeq" id="WP_328336768.1">
    <property type="nucleotide sequence ID" value="NZ_CP107906.1"/>
</dbReference>
<name>A0ABZ1NKW6_STRVL</name>
<sequence>MALRFTVQGDSEQETAAGLALLVAAGLQLAMPPRELTDRRWMARAVPSPTTKAPTGDAPGRGPAVTN</sequence>
<dbReference type="Proteomes" id="UP001341259">
    <property type="component" value="Chromosome"/>
</dbReference>
<evidence type="ECO:0000256" key="1">
    <source>
        <dbReference type="SAM" id="MobiDB-lite"/>
    </source>
</evidence>
<keyword evidence="3" id="KW-1185">Reference proteome</keyword>